<organism evidence="9 10">
    <name type="scientific">Daphnia galeata</name>
    <dbReference type="NCBI Taxonomy" id="27404"/>
    <lineage>
        <taxon>Eukaryota</taxon>
        <taxon>Metazoa</taxon>
        <taxon>Ecdysozoa</taxon>
        <taxon>Arthropoda</taxon>
        <taxon>Crustacea</taxon>
        <taxon>Branchiopoda</taxon>
        <taxon>Diplostraca</taxon>
        <taxon>Cladocera</taxon>
        <taxon>Anomopoda</taxon>
        <taxon>Daphniidae</taxon>
        <taxon>Daphnia</taxon>
    </lineage>
</organism>
<dbReference type="Pfam" id="PF13499">
    <property type="entry name" value="EF-hand_7"/>
    <property type="match status" value="2"/>
</dbReference>
<dbReference type="FunFam" id="1.10.238.10:FF:000177">
    <property type="entry name" value="Troponin C Ia"/>
    <property type="match status" value="1"/>
</dbReference>
<evidence type="ECO:0000259" key="8">
    <source>
        <dbReference type="PROSITE" id="PS50222"/>
    </source>
</evidence>
<comment type="function">
    <text evidence="6">Troponin is the central regulatory protein of striated muscle contraction. Tn consists of three components: Tn-I which is the inhibitor of actomyosin ATPase, Tn-T which contains the binding site for tropomyosin and Tn-C. The binding of calcium to Tn-C abolishes the inhibitory action of Tn on actin filaments.</text>
</comment>
<feature type="domain" description="EF-hand" evidence="8">
    <location>
        <begin position="47"/>
        <end position="82"/>
    </location>
</feature>
<dbReference type="Proteomes" id="UP000789390">
    <property type="component" value="Unassembled WGS sequence"/>
</dbReference>
<evidence type="ECO:0000256" key="1">
    <source>
        <dbReference type="ARBA" id="ARBA00022723"/>
    </source>
</evidence>
<protein>
    <recommendedName>
        <fullName evidence="8">EF-hand domain-containing protein</fullName>
    </recommendedName>
</protein>
<dbReference type="PROSITE" id="PS00018">
    <property type="entry name" value="EF_HAND_1"/>
    <property type="match status" value="2"/>
</dbReference>
<comment type="similarity">
    <text evidence="7">Belongs to the troponin C family.</text>
</comment>
<dbReference type="PANTHER" id="PTHR23048">
    <property type="entry name" value="MYOSIN LIGHT CHAIN 1, 3"/>
    <property type="match status" value="1"/>
</dbReference>
<dbReference type="GO" id="GO:0005509">
    <property type="term" value="F:calcium ion binding"/>
    <property type="evidence" value="ECO:0007669"/>
    <property type="project" value="InterPro"/>
</dbReference>
<dbReference type="AlphaFoldDB" id="A0A8J2WG60"/>
<evidence type="ECO:0000256" key="2">
    <source>
        <dbReference type="ARBA" id="ARBA00022737"/>
    </source>
</evidence>
<dbReference type="InterPro" id="IPR018247">
    <property type="entry name" value="EF_Hand_1_Ca_BS"/>
</dbReference>
<dbReference type="GO" id="GO:0016460">
    <property type="term" value="C:myosin II complex"/>
    <property type="evidence" value="ECO:0007669"/>
    <property type="project" value="TreeGrafter"/>
</dbReference>
<evidence type="ECO:0000256" key="5">
    <source>
        <dbReference type="ARBA" id="ARBA00023179"/>
    </source>
</evidence>
<comment type="caution">
    <text evidence="9">The sequence shown here is derived from an EMBL/GenBank/DDBJ whole genome shotgun (WGS) entry which is preliminary data.</text>
</comment>
<dbReference type="Gene3D" id="1.10.238.10">
    <property type="entry name" value="EF-hand"/>
    <property type="match status" value="2"/>
</dbReference>
<feature type="domain" description="EF-hand" evidence="8">
    <location>
        <begin position="87"/>
        <end position="122"/>
    </location>
</feature>
<dbReference type="PANTHER" id="PTHR23048:SF0">
    <property type="entry name" value="CALMODULIN LIKE 3"/>
    <property type="match status" value="1"/>
</dbReference>
<evidence type="ECO:0000256" key="6">
    <source>
        <dbReference type="ARBA" id="ARBA00037722"/>
    </source>
</evidence>
<evidence type="ECO:0000256" key="3">
    <source>
        <dbReference type="ARBA" id="ARBA00022837"/>
    </source>
</evidence>
<sequence length="155" mass="17599">MVGFMDDLDKEQLAMLRKVFDSFDHNKKGSIPSSMVRTIFIVMGHRVDDRMLRAIIAEVDADGSGELEFSEFVTLAAQFLVEEDAEEMQNELKEAFRLYDKEGNGYITTSVLREILHELDDKLTPDDLDGIIAEIDEDGSGTIDFDEFMEMMTGE</sequence>
<keyword evidence="10" id="KW-1185">Reference proteome</keyword>
<feature type="domain" description="EF-hand" evidence="8">
    <location>
        <begin position="123"/>
        <end position="155"/>
    </location>
</feature>
<keyword evidence="5" id="KW-0514">Muscle protein</keyword>
<reference evidence="9" key="1">
    <citation type="submission" date="2021-11" db="EMBL/GenBank/DDBJ databases">
        <authorList>
            <person name="Schell T."/>
        </authorList>
    </citation>
    <scope>NUCLEOTIDE SEQUENCE</scope>
    <source>
        <strain evidence="9">M5</strain>
    </source>
</reference>
<name>A0A8J2WG60_9CRUS</name>
<evidence type="ECO:0000256" key="4">
    <source>
        <dbReference type="ARBA" id="ARBA00022990"/>
    </source>
</evidence>
<dbReference type="InterPro" id="IPR050230">
    <property type="entry name" value="CALM/Myosin/TropC-like"/>
</dbReference>
<dbReference type="FunFam" id="1.10.238.10:FF:000103">
    <property type="entry name" value="Troponin C Ib"/>
    <property type="match status" value="1"/>
</dbReference>
<gene>
    <name evidence="9" type="ORF">DGAL_LOCUS9208</name>
</gene>
<dbReference type="SMART" id="SM00054">
    <property type="entry name" value="EFh"/>
    <property type="match status" value="4"/>
</dbReference>
<dbReference type="InterPro" id="IPR011992">
    <property type="entry name" value="EF-hand-dom_pair"/>
</dbReference>
<proteinExistence type="inferred from homology"/>
<dbReference type="OrthoDB" id="26525at2759"/>
<evidence type="ECO:0000313" key="9">
    <source>
        <dbReference type="EMBL" id="CAH0106059.1"/>
    </source>
</evidence>
<dbReference type="CDD" id="cd00051">
    <property type="entry name" value="EFh"/>
    <property type="match status" value="1"/>
</dbReference>
<evidence type="ECO:0000256" key="7">
    <source>
        <dbReference type="ARBA" id="ARBA00038202"/>
    </source>
</evidence>
<dbReference type="InterPro" id="IPR002048">
    <property type="entry name" value="EF_hand_dom"/>
</dbReference>
<feature type="domain" description="EF-hand" evidence="8">
    <location>
        <begin position="11"/>
        <end position="46"/>
    </location>
</feature>
<evidence type="ECO:0000313" key="10">
    <source>
        <dbReference type="Proteomes" id="UP000789390"/>
    </source>
</evidence>
<keyword evidence="4" id="KW-0007">Acetylation</keyword>
<keyword evidence="2" id="KW-0677">Repeat</keyword>
<dbReference type="SUPFAM" id="SSF47473">
    <property type="entry name" value="EF-hand"/>
    <property type="match status" value="1"/>
</dbReference>
<dbReference type="EMBL" id="CAKKLH010000212">
    <property type="protein sequence ID" value="CAH0106059.1"/>
    <property type="molecule type" value="Genomic_DNA"/>
</dbReference>
<dbReference type="PROSITE" id="PS50222">
    <property type="entry name" value="EF_HAND_2"/>
    <property type="match status" value="4"/>
</dbReference>
<keyword evidence="3" id="KW-0106">Calcium</keyword>
<keyword evidence="1" id="KW-0479">Metal-binding</keyword>
<accession>A0A8J2WG60</accession>